<dbReference type="InterPro" id="IPR025313">
    <property type="entry name" value="SPB4-like_CTE"/>
</dbReference>
<comment type="function">
    <text evidence="7">RNA helicase.</text>
</comment>
<keyword evidence="1 6" id="KW-0547">Nucleotide-binding</keyword>
<keyword evidence="4 6" id="KW-0067">ATP-binding</keyword>
<comment type="caution">
    <text evidence="11">The sequence shown here is derived from an EMBL/GenBank/DDBJ whole genome shotgun (WGS) entry which is preliminary data.</text>
</comment>
<dbReference type="SMART" id="SM01178">
    <property type="entry name" value="DUF4217"/>
    <property type="match status" value="1"/>
</dbReference>
<evidence type="ECO:0000256" key="6">
    <source>
        <dbReference type="RuleBase" id="RU000492"/>
    </source>
</evidence>
<feature type="compositionally biased region" description="Basic and acidic residues" evidence="8">
    <location>
        <begin position="1"/>
        <end position="12"/>
    </location>
</feature>
<dbReference type="Proteomes" id="UP000077202">
    <property type="component" value="Unassembled WGS sequence"/>
</dbReference>
<evidence type="ECO:0000256" key="8">
    <source>
        <dbReference type="SAM" id="MobiDB-lite"/>
    </source>
</evidence>
<accession>A0A176WPU2</accession>
<dbReference type="PROSITE" id="PS51194">
    <property type="entry name" value="HELICASE_CTER"/>
    <property type="match status" value="1"/>
</dbReference>
<evidence type="ECO:0000256" key="3">
    <source>
        <dbReference type="ARBA" id="ARBA00022806"/>
    </source>
</evidence>
<feature type="compositionally biased region" description="Basic and acidic residues" evidence="8">
    <location>
        <begin position="639"/>
        <end position="648"/>
    </location>
</feature>
<feature type="region of interest" description="Disordered" evidence="8">
    <location>
        <begin position="631"/>
        <end position="665"/>
    </location>
</feature>
<dbReference type="InterPro" id="IPR001650">
    <property type="entry name" value="Helicase_C-like"/>
</dbReference>
<feature type="compositionally biased region" description="Acidic residues" evidence="8">
    <location>
        <begin position="317"/>
        <end position="338"/>
    </location>
</feature>
<proteinExistence type="inferred from homology"/>
<dbReference type="Pfam" id="PF00270">
    <property type="entry name" value="DEAD"/>
    <property type="match status" value="1"/>
</dbReference>
<evidence type="ECO:0000256" key="7">
    <source>
        <dbReference type="RuleBase" id="RU365068"/>
    </source>
</evidence>
<evidence type="ECO:0000256" key="1">
    <source>
        <dbReference type="ARBA" id="ARBA00022741"/>
    </source>
</evidence>
<evidence type="ECO:0000313" key="12">
    <source>
        <dbReference type="Proteomes" id="UP000077202"/>
    </source>
</evidence>
<reference evidence="11" key="1">
    <citation type="submission" date="2016-03" db="EMBL/GenBank/DDBJ databases">
        <title>Mechanisms controlling the formation of the plant cell surface in tip-growing cells are functionally conserved among land plants.</title>
        <authorList>
            <person name="Honkanen S."/>
            <person name="Jones V.A."/>
            <person name="Morieri G."/>
            <person name="Champion C."/>
            <person name="Hetherington A.J."/>
            <person name="Kelly S."/>
            <person name="Saint-Marcoux D."/>
            <person name="Proust H."/>
            <person name="Prescott H."/>
            <person name="Dolan L."/>
        </authorList>
    </citation>
    <scope>NUCLEOTIDE SEQUENCE [LARGE SCALE GENOMIC DNA]</scope>
    <source>
        <tissue evidence="11">Whole gametophyte</tissue>
    </source>
</reference>
<dbReference type="PANTHER" id="PTHR24031">
    <property type="entry name" value="RNA HELICASE"/>
    <property type="match status" value="1"/>
</dbReference>
<dbReference type="SUPFAM" id="SSF52540">
    <property type="entry name" value="P-loop containing nucleoside triphosphate hydrolases"/>
    <property type="match status" value="2"/>
</dbReference>
<dbReference type="GO" id="GO:0005524">
    <property type="term" value="F:ATP binding"/>
    <property type="evidence" value="ECO:0007669"/>
    <property type="project" value="UniProtKB-UniRule"/>
</dbReference>
<evidence type="ECO:0000259" key="9">
    <source>
        <dbReference type="PROSITE" id="PS51192"/>
    </source>
</evidence>
<comment type="catalytic activity">
    <reaction evidence="7">
        <text>ATP + H2O = ADP + phosphate + H(+)</text>
        <dbReference type="Rhea" id="RHEA:13065"/>
        <dbReference type="ChEBI" id="CHEBI:15377"/>
        <dbReference type="ChEBI" id="CHEBI:15378"/>
        <dbReference type="ChEBI" id="CHEBI:30616"/>
        <dbReference type="ChEBI" id="CHEBI:43474"/>
        <dbReference type="ChEBI" id="CHEBI:456216"/>
        <dbReference type="EC" id="3.6.4.13"/>
    </reaction>
</comment>
<keyword evidence="5 7" id="KW-0694">RNA-binding</keyword>
<dbReference type="CDD" id="cd17949">
    <property type="entry name" value="DEADc_DDX31"/>
    <property type="match status" value="1"/>
</dbReference>
<feature type="compositionally biased region" description="Basic and acidic residues" evidence="8">
    <location>
        <begin position="293"/>
        <end position="316"/>
    </location>
</feature>
<dbReference type="CDD" id="cd18787">
    <property type="entry name" value="SF2_C_DEAD"/>
    <property type="match status" value="1"/>
</dbReference>
<evidence type="ECO:0000256" key="2">
    <source>
        <dbReference type="ARBA" id="ARBA00022801"/>
    </source>
</evidence>
<comment type="similarity">
    <text evidence="6">Belongs to the DEAD box helicase family.</text>
</comment>
<dbReference type="GO" id="GO:0016887">
    <property type="term" value="F:ATP hydrolysis activity"/>
    <property type="evidence" value="ECO:0007669"/>
    <property type="project" value="RHEA"/>
</dbReference>
<evidence type="ECO:0000259" key="10">
    <source>
        <dbReference type="PROSITE" id="PS51194"/>
    </source>
</evidence>
<dbReference type="InterPro" id="IPR027417">
    <property type="entry name" value="P-loop_NTPase"/>
</dbReference>
<name>A0A176WPU2_MARPO</name>
<dbReference type="PROSITE" id="PS00039">
    <property type="entry name" value="DEAD_ATP_HELICASE"/>
    <property type="match status" value="1"/>
</dbReference>
<dbReference type="EMBL" id="LVLJ01000388">
    <property type="protein sequence ID" value="OAE34535.1"/>
    <property type="molecule type" value="Genomic_DNA"/>
</dbReference>
<feature type="compositionally biased region" description="Basic and acidic residues" evidence="8">
    <location>
        <begin position="39"/>
        <end position="62"/>
    </location>
</feature>
<feature type="domain" description="Helicase C-terminal" evidence="10">
    <location>
        <begin position="355"/>
        <end position="532"/>
    </location>
</feature>
<gene>
    <name evidence="11" type="ORF">AXG93_1247s1070</name>
</gene>
<keyword evidence="2 6" id="KW-0378">Hydrolase</keyword>
<dbReference type="SMART" id="SM00487">
    <property type="entry name" value="DEXDc"/>
    <property type="match status" value="1"/>
</dbReference>
<dbReference type="SMART" id="SM00490">
    <property type="entry name" value="HELICc"/>
    <property type="match status" value="1"/>
</dbReference>
<dbReference type="EC" id="3.6.4.13" evidence="7"/>
<dbReference type="AlphaFoldDB" id="A0A176WPU2"/>
<dbReference type="GO" id="GO:0003723">
    <property type="term" value="F:RNA binding"/>
    <property type="evidence" value="ECO:0007669"/>
    <property type="project" value="UniProtKB-UniRule"/>
</dbReference>
<organism evidence="11 12">
    <name type="scientific">Marchantia polymorpha subsp. ruderalis</name>
    <dbReference type="NCBI Taxonomy" id="1480154"/>
    <lineage>
        <taxon>Eukaryota</taxon>
        <taxon>Viridiplantae</taxon>
        <taxon>Streptophyta</taxon>
        <taxon>Embryophyta</taxon>
        <taxon>Marchantiophyta</taxon>
        <taxon>Marchantiopsida</taxon>
        <taxon>Marchantiidae</taxon>
        <taxon>Marchantiales</taxon>
        <taxon>Marchantiaceae</taxon>
        <taxon>Marchantia</taxon>
    </lineage>
</organism>
<dbReference type="InterPro" id="IPR014001">
    <property type="entry name" value="Helicase_ATP-bd"/>
</dbReference>
<dbReference type="Pfam" id="PF00271">
    <property type="entry name" value="Helicase_C"/>
    <property type="match status" value="1"/>
</dbReference>
<protein>
    <recommendedName>
        <fullName evidence="7">ATP-dependent RNA helicase</fullName>
        <ecNumber evidence="7">3.6.4.13</ecNumber>
    </recommendedName>
</protein>
<dbReference type="PROSITE" id="PS51192">
    <property type="entry name" value="HELICASE_ATP_BIND_1"/>
    <property type="match status" value="1"/>
</dbReference>
<dbReference type="InterPro" id="IPR011545">
    <property type="entry name" value="DEAD/DEAH_box_helicase_dom"/>
</dbReference>
<sequence>MKKDKKNRDGEGLKSSIPPHTNGAEGKKNLKRKAPQAEQKQEEAEADKSELPVNEPDKKTFSEGRFHDLGLAENVAAHIHDGMGFQAPTHIQREAIPVVVSGRDVLVNAGTGTGKTLVYLAPIVNALQGARKRVNRTDGTYGRWAAIVLVPTRELCVQVFLVAEKLVHRFIWLVPGFLMGGENRNKEKARLRKGITLLIATPGRLLDHLSNTNSFKIDPLKWLVFDEADRLLDLGFDKDIQSILSLLNQKQAASKQFKESERQHILLSATLDERVNKLAALSLRNPATVGLPSKEEAPVEQSKHTSVEEVKGKPQEPSEDEEEEVDDGDEDEDEDNLEADEKPSNGHTDYNIPSQLIQSYYKVPCKLRLAALLALMRQRSSSTKTGKLVIFFSTCDAVDFHFALMNDFQLSSAPGSKKEPFLESKVFRLHGNMPQKERTDTFLQFGKASAAFLICTDVASRGLDFKGVTCIVQYDPPGDPAEYVHRVGRTARIGEQGEAIIFLQPCEMDYLAELKKHGVTLKELPLPQLMDALPSDGKKNKYRKAEQWTSIEMHPAVSYMNLTLENFVAKGKTGEVNDLAVKAFNSYVRAYAAHKAELKPIFQVHKLHLGHVAKSFGLKSAPQLIGKMGMKASKKAKGGRVDKSRERNAQGTTKRRRLHAAVMEE</sequence>
<keyword evidence="12" id="KW-1185">Reference proteome</keyword>
<feature type="region of interest" description="Disordered" evidence="8">
    <location>
        <begin position="1"/>
        <end position="62"/>
    </location>
</feature>
<dbReference type="InterPro" id="IPR000629">
    <property type="entry name" value="RNA-helicase_DEAD-box_CS"/>
</dbReference>
<feature type="domain" description="Helicase ATP-binding" evidence="9">
    <location>
        <begin position="96"/>
        <end position="289"/>
    </location>
</feature>
<feature type="region of interest" description="Disordered" evidence="8">
    <location>
        <begin position="289"/>
        <end position="351"/>
    </location>
</feature>
<dbReference type="Pfam" id="PF13959">
    <property type="entry name" value="CTE_SPB4"/>
    <property type="match status" value="1"/>
</dbReference>
<dbReference type="Gene3D" id="3.40.50.300">
    <property type="entry name" value="P-loop containing nucleotide triphosphate hydrolases"/>
    <property type="match status" value="2"/>
</dbReference>
<keyword evidence="3 6" id="KW-0347">Helicase</keyword>
<dbReference type="GO" id="GO:0003724">
    <property type="term" value="F:RNA helicase activity"/>
    <property type="evidence" value="ECO:0007669"/>
    <property type="project" value="UniProtKB-EC"/>
</dbReference>
<evidence type="ECO:0000313" key="11">
    <source>
        <dbReference type="EMBL" id="OAE34535.1"/>
    </source>
</evidence>
<evidence type="ECO:0000256" key="5">
    <source>
        <dbReference type="ARBA" id="ARBA00022884"/>
    </source>
</evidence>
<comment type="domain">
    <text evidence="7">The Q motif is unique to and characteristic of the DEAD box family of RNA helicases and controls ATP binding and hydrolysis.</text>
</comment>
<evidence type="ECO:0000256" key="4">
    <source>
        <dbReference type="ARBA" id="ARBA00022840"/>
    </source>
</evidence>